<feature type="region of interest" description="Disordered" evidence="4">
    <location>
        <begin position="1140"/>
        <end position="1164"/>
    </location>
</feature>
<dbReference type="Gene3D" id="2.60.40.740">
    <property type="match status" value="1"/>
</dbReference>
<dbReference type="PANTHER" id="PTHR23303:SF15">
    <property type="entry name" value="COLOSSIN-A"/>
    <property type="match status" value="1"/>
</dbReference>
<protein>
    <submittedName>
        <fullName evidence="8">SdrD B-like domain-containing protein</fullName>
    </submittedName>
</protein>
<dbReference type="PANTHER" id="PTHR23303">
    <property type="entry name" value="CARBOXYPEPTIDASE REGULATORY REGION-CONTAINING"/>
    <property type="match status" value="1"/>
</dbReference>
<sequence length="1453" mass="157457">MKRFIRGQALVWALLMIVNLILVPMTAMAADDDPGNGIQIAMRSTESEAPSGKKFTLELDYSLSSTTEQYTNAQIAVPLPKALTFDSAVNAADTTYSYDAASHTVTFKFNSAVKAGTTGTLQMNVYFPNYVTPNGTIANVQAQFDSNLGSKKSNIVQVTAKASADWEFKKERTRPIPSLSPKAGSEVEYKITFYDKNPSTYGRLELRNVVIQDTLPAGAQYVSSQPAAVVAGNTVTWNQGTFGEGITYKEYIVKVKYPDTISGDITNIAEVSFNPLNQDKVTLKAERKDTFTNESGYGSSGFFKMINDRQKEASPGQSVSFNIVNMYNTANVSLKDYVFTDMTPEGLILQQITTPRFNGISTYSVEYTLADNANGPWSTWGTVRADQSVTLTTSDPPIAGAVVKGVRFNFGEVPVDFYQTGSFEIRYQVNPGYLAPTEPSDSKRITNIASLKYSFEGSLKEEQRSAFLYVVQGRPLIEVTKKVMNGASFSPGDTVKYRVSVRNTEFSSSDLNHPIIEDLLPSQLEYVPGSTVLINDSGLGIASPQLEQSVDSATGRTLLKWSWKEDTPAVLGYDKKIELEFDVRIKAGTNAGYIDNEVDVSSDHHAYLNHIDFAKKKKVNGKWYVYNNGAFYVNSVVKLESIKWVQGDLDGNNWTKYPDKGLTTPGGKVEYKLQITNVGNIPVRSLLIIDSLPRVGDTGVVDTSPRDSKWSPVLTSEVSGNSYTKVSYTTDTSISMAGGHWSTEPPADLTKVTGIKFELSDDHVITPGAQEELKWTMRAPVHAPTNDQAAWSSFGFTAKRGDNGKTLLASEPLKVGVVVKEDAKGEIGDYVWLDSNEDGIQNEPKEQGVNGVQVELYDAFGKLVQQTITSNDHNGSPGYYLFTNLDSGNYTVKFNLPNGYSGWVKPNAGNNEATDSDPNSDGWTRVIRLAAGEKNHSIDAGLLPPKGRIGDKVWIDANGDGLQDNGEAGIDGVPVHLYDKNGYLLDTTVTARNGLYEFNHLTSGDYRVEFVLPKGLAFTKKGDGTKRDIDSDADASGRSDLISLGPDEVNLTVDAGLLEPNSSIGNRVWLDVNKNGLQDAGEPGINGAAVQLLNESGQLLAKATTVKDAVYGDGYYQFEQLWAGNYIVQFALPDSSYEFTVQGTDPKSDTDSNANPGNDGKTSLIPLGYGESNPTIDAGLVKVAQPPARGSIGDTVWLDANGDGIQNDGNTGVNGVVVKLFDNTGILQASTVTASVYDSVYRSVYAASGYYRFDNLLSGTYAVKFELPEGYAFTTKGAGNDKAVDSDASPDGMTDWIALAPGQINLTVDAGLRRDTNPPAAGSIGDYVWIDENEDGIQNDKEVGLSGVTVKLYNNRDELLGTTVTGAVYGKTGYYLFDDLPSGSYKIKFDPPAGYEFTYKGAGDNRAADSDAGTDGYTDLFHLAQGEHIRTIDAGLKKQAVTPPQSGKIGDWV</sequence>
<feature type="signal peptide" evidence="5">
    <location>
        <begin position="1"/>
        <end position="29"/>
    </location>
</feature>
<comment type="subcellular location">
    <subcellularLocation>
        <location evidence="1">Secreted</location>
    </subcellularLocation>
</comment>
<dbReference type="Gene3D" id="2.60.40.10">
    <property type="entry name" value="Immunoglobulins"/>
    <property type="match status" value="5"/>
</dbReference>
<keyword evidence="3 5" id="KW-0732">Signal</keyword>
<dbReference type="Pfam" id="PF17210">
    <property type="entry name" value="SdrD_B"/>
    <property type="match status" value="5"/>
</dbReference>
<dbReference type="InterPro" id="IPR033764">
    <property type="entry name" value="Sdr_B"/>
</dbReference>
<evidence type="ECO:0000259" key="7">
    <source>
        <dbReference type="Pfam" id="PF17210"/>
    </source>
</evidence>
<evidence type="ECO:0000256" key="4">
    <source>
        <dbReference type="SAM" id="MobiDB-lite"/>
    </source>
</evidence>
<accession>A0ABW3URL9</accession>
<dbReference type="NCBIfam" id="TIGR04226">
    <property type="entry name" value="RrgB_K2N_iso_D2"/>
    <property type="match status" value="1"/>
</dbReference>
<feature type="domain" description="SD-repeat containing protein B" evidence="7">
    <location>
        <begin position="1323"/>
        <end position="1436"/>
    </location>
</feature>
<reference evidence="9" key="1">
    <citation type="journal article" date="2019" name="Int. J. Syst. Evol. Microbiol.">
        <title>The Global Catalogue of Microorganisms (GCM) 10K type strain sequencing project: providing services to taxonomists for standard genome sequencing and annotation.</title>
        <authorList>
            <consortium name="The Broad Institute Genomics Platform"/>
            <consortium name="The Broad Institute Genome Sequencing Center for Infectious Disease"/>
            <person name="Wu L."/>
            <person name="Ma J."/>
        </authorList>
    </citation>
    <scope>NUCLEOTIDE SEQUENCE [LARGE SCALE GENOMIC DNA]</scope>
    <source>
        <strain evidence="9">CCUG 53270</strain>
    </source>
</reference>
<dbReference type="EMBL" id="JBHTLU010000031">
    <property type="protein sequence ID" value="MFD1222551.1"/>
    <property type="molecule type" value="Genomic_DNA"/>
</dbReference>
<feature type="domain" description="SD-repeat containing protein B" evidence="7">
    <location>
        <begin position="948"/>
        <end position="1057"/>
    </location>
</feature>
<dbReference type="InterPro" id="IPR013783">
    <property type="entry name" value="Ig-like_fold"/>
</dbReference>
<feature type="domain" description="SD-repeat containing protein B" evidence="7">
    <location>
        <begin position="826"/>
        <end position="942"/>
    </location>
</feature>
<feature type="chain" id="PRO_5046086857" evidence="5">
    <location>
        <begin position="30"/>
        <end position="1453"/>
    </location>
</feature>
<dbReference type="InterPro" id="IPR001434">
    <property type="entry name" value="OmcB-like_DUF11"/>
</dbReference>
<dbReference type="InterPro" id="IPR047589">
    <property type="entry name" value="DUF11_rpt"/>
</dbReference>
<dbReference type="RefSeq" id="WP_345588168.1">
    <property type="nucleotide sequence ID" value="NZ_BAABJG010000015.1"/>
</dbReference>
<evidence type="ECO:0000256" key="5">
    <source>
        <dbReference type="SAM" id="SignalP"/>
    </source>
</evidence>
<gene>
    <name evidence="8" type="ORF">ACFQ4B_20750</name>
</gene>
<evidence type="ECO:0000256" key="3">
    <source>
        <dbReference type="ARBA" id="ARBA00022729"/>
    </source>
</evidence>
<dbReference type="SUPFAM" id="SSF117074">
    <property type="entry name" value="Hypothetical protein PA1324"/>
    <property type="match status" value="5"/>
</dbReference>
<evidence type="ECO:0000256" key="1">
    <source>
        <dbReference type="ARBA" id="ARBA00004613"/>
    </source>
</evidence>
<feature type="domain" description="SD-repeat containing protein B" evidence="7">
    <location>
        <begin position="1191"/>
        <end position="1312"/>
    </location>
</feature>
<evidence type="ECO:0000256" key="2">
    <source>
        <dbReference type="ARBA" id="ARBA00022525"/>
    </source>
</evidence>
<feature type="domain" description="SD-repeat containing protein B" evidence="7">
    <location>
        <begin position="1063"/>
        <end position="1180"/>
    </location>
</feature>
<evidence type="ECO:0000313" key="8">
    <source>
        <dbReference type="EMBL" id="MFD1222551.1"/>
    </source>
</evidence>
<dbReference type="NCBIfam" id="TIGR01451">
    <property type="entry name" value="B_ant_repeat"/>
    <property type="match status" value="2"/>
</dbReference>
<dbReference type="Pfam" id="PF01345">
    <property type="entry name" value="DUF11"/>
    <property type="match status" value="1"/>
</dbReference>
<organism evidence="8 9">
    <name type="scientific">Paenibacillus vulneris</name>
    <dbReference type="NCBI Taxonomy" id="1133364"/>
    <lineage>
        <taxon>Bacteria</taxon>
        <taxon>Bacillati</taxon>
        <taxon>Bacillota</taxon>
        <taxon>Bacilli</taxon>
        <taxon>Bacillales</taxon>
        <taxon>Paenibacillaceae</taxon>
        <taxon>Paenibacillus</taxon>
    </lineage>
</organism>
<dbReference type="InterPro" id="IPR051417">
    <property type="entry name" value="SDr/BOS_complex"/>
</dbReference>
<keyword evidence="9" id="KW-1185">Reference proteome</keyword>
<name>A0ABW3URL9_9BACL</name>
<dbReference type="Proteomes" id="UP001597180">
    <property type="component" value="Unassembled WGS sequence"/>
</dbReference>
<keyword evidence="2" id="KW-0964">Secreted</keyword>
<feature type="domain" description="DUF11" evidence="6">
    <location>
        <begin position="180"/>
        <end position="274"/>
    </location>
</feature>
<dbReference type="InterPro" id="IPR026466">
    <property type="entry name" value="Fim_isopep_form_D2_dom"/>
</dbReference>
<evidence type="ECO:0000313" key="9">
    <source>
        <dbReference type="Proteomes" id="UP001597180"/>
    </source>
</evidence>
<feature type="compositionally biased region" description="Polar residues" evidence="4">
    <location>
        <begin position="1140"/>
        <end position="1156"/>
    </location>
</feature>
<evidence type="ECO:0000259" key="6">
    <source>
        <dbReference type="Pfam" id="PF01345"/>
    </source>
</evidence>
<comment type="caution">
    <text evidence="8">The sequence shown here is derived from an EMBL/GenBank/DDBJ whole genome shotgun (WGS) entry which is preliminary data.</text>
</comment>
<proteinExistence type="predicted"/>